<proteinExistence type="predicted"/>
<keyword evidence="2" id="KW-1185">Reference proteome</keyword>
<protein>
    <submittedName>
        <fullName evidence="1">Uncharacterized protein</fullName>
    </submittedName>
</protein>
<evidence type="ECO:0000313" key="2">
    <source>
        <dbReference type="Proteomes" id="UP000494165"/>
    </source>
</evidence>
<sequence>MCIAEEVHTRNASSRGLSFQPASPAPTKFIVSVKGEERVGGSLSFTIRPCRPNTESITKLQKEFRTHQI</sequence>
<evidence type="ECO:0000313" key="1">
    <source>
        <dbReference type="EMBL" id="CAB3387253.1"/>
    </source>
</evidence>
<dbReference type="AlphaFoldDB" id="A0A8S1DZ18"/>
<reference evidence="1 2" key="1">
    <citation type="submission" date="2020-04" db="EMBL/GenBank/DDBJ databases">
        <authorList>
            <person name="Alioto T."/>
            <person name="Alioto T."/>
            <person name="Gomez Garrido J."/>
        </authorList>
    </citation>
    <scope>NUCLEOTIDE SEQUENCE [LARGE SCALE GENOMIC DNA]</scope>
</reference>
<dbReference type="EMBL" id="CADEPI010000555">
    <property type="protein sequence ID" value="CAB3387253.1"/>
    <property type="molecule type" value="Genomic_DNA"/>
</dbReference>
<name>A0A8S1DZ18_9INSE</name>
<comment type="caution">
    <text evidence="1">The sequence shown here is derived from an EMBL/GenBank/DDBJ whole genome shotgun (WGS) entry which is preliminary data.</text>
</comment>
<accession>A0A8S1DZ18</accession>
<dbReference type="Proteomes" id="UP000494165">
    <property type="component" value="Unassembled WGS sequence"/>
</dbReference>
<organism evidence="1 2">
    <name type="scientific">Cloeon dipterum</name>
    <dbReference type="NCBI Taxonomy" id="197152"/>
    <lineage>
        <taxon>Eukaryota</taxon>
        <taxon>Metazoa</taxon>
        <taxon>Ecdysozoa</taxon>
        <taxon>Arthropoda</taxon>
        <taxon>Hexapoda</taxon>
        <taxon>Insecta</taxon>
        <taxon>Pterygota</taxon>
        <taxon>Palaeoptera</taxon>
        <taxon>Ephemeroptera</taxon>
        <taxon>Pisciforma</taxon>
        <taxon>Baetidae</taxon>
        <taxon>Cloeon</taxon>
    </lineage>
</organism>
<gene>
    <name evidence="1" type="ORF">CLODIP_2_CD06355</name>
</gene>